<dbReference type="EMBL" id="AP019831">
    <property type="protein sequence ID" value="BBM46243.1"/>
    <property type="molecule type" value="Genomic_DNA"/>
</dbReference>
<evidence type="ECO:0000259" key="1">
    <source>
        <dbReference type="Pfam" id="PF03724"/>
    </source>
</evidence>
<evidence type="ECO:0000313" key="2">
    <source>
        <dbReference type="EMBL" id="BBM46243.1"/>
    </source>
</evidence>
<keyword evidence="5" id="KW-1185">Reference proteome</keyword>
<feature type="domain" description="DUF306" evidence="1">
    <location>
        <begin position="28"/>
        <end position="135"/>
    </location>
</feature>
<feature type="domain" description="DUF306" evidence="1">
    <location>
        <begin position="155"/>
        <end position="259"/>
    </location>
</feature>
<dbReference type="InterPro" id="IPR005184">
    <property type="entry name" value="DUF306_Meta_HslJ"/>
</dbReference>
<dbReference type="InterPro" id="IPR053147">
    <property type="entry name" value="Hsp_HslJ-like"/>
</dbReference>
<evidence type="ECO:0000313" key="4">
    <source>
        <dbReference type="Proteomes" id="UP000321378"/>
    </source>
</evidence>
<dbReference type="Pfam" id="PF03724">
    <property type="entry name" value="META"/>
    <property type="match status" value="2"/>
</dbReference>
<dbReference type="EMBL" id="AP019840">
    <property type="protein sequence ID" value="BBM53489.1"/>
    <property type="molecule type" value="Genomic_DNA"/>
</dbReference>
<dbReference type="OrthoDB" id="95216at2"/>
<reference evidence="2 5" key="1">
    <citation type="submission" date="2019-07" db="EMBL/GenBank/DDBJ databases">
        <title>Complete Genome Sequence of Leptotrichia trevisanii Strain JMUB3870.</title>
        <authorList>
            <person name="Watanabe S."/>
            <person name="Cui L."/>
        </authorList>
    </citation>
    <scope>NUCLEOTIDE SEQUENCE [LARGE SCALE GENOMIC DNA]</scope>
    <source>
        <strain evidence="2 5">JMUB3870</strain>
    </source>
</reference>
<name>A0A510KP37_9FUSO</name>
<gene>
    <name evidence="2" type="ORF">JMUB3870_2380</name>
    <name evidence="3" type="ORF">JMUB3935_2486</name>
</gene>
<organism evidence="3 4">
    <name type="scientific">Leptotrichia trevisanii</name>
    <dbReference type="NCBI Taxonomy" id="109328"/>
    <lineage>
        <taxon>Bacteria</taxon>
        <taxon>Fusobacteriati</taxon>
        <taxon>Fusobacteriota</taxon>
        <taxon>Fusobacteriia</taxon>
        <taxon>Fusobacteriales</taxon>
        <taxon>Leptotrichiaceae</taxon>
        <taxon>Leptotrichia</taxon>
    </lineage>
</organism>
<evidence type="ECO:0000313" key="5">
    <source>
        <dbReference type="Proteomes" id="UP000422644"/>
    </source>
</evidence>
<sequence length="262" mass="28856">MKKIFVLIGIFAMFVVNCFILSAAQTVNLNGTSWQLSRIRQNGVNLEIPRNTKITVSFSGNKISGFSGINRYNGTYRVRNNSTLSTDISTTLMGGSEELMNFEMAFLDILQSSPKINYNKGTLTLRNSNGDTLSFNKSSNSNNQSDENSLSRLTKELSGTDWKLVNMNGKEVRNAGITISFSGNKINGNSGINSYFSDYIITAGNITIGTVGSTEMAGSDSLMKTERQYIELLQNAKKIELVNKTTLVLTTNRGKTLTFEKL</sequence>
<dbReference type="Gene3D" id="2.40.128.270">
    <property type="match status" value="2"/>
</dbReference>
<dbReference type="PANTHER" id="PTHR35535:SF1">
    <property type="entry name" value="HEAT SHOCK PROTEIN HSLJ"/>
    <property type="match status" value="1"/>
</dbReference>
<accession>A0A510KP37</accession>
<dbReference type="PANTHER" id="PTHR35535">
    <property type="entry name" value="HEAT SHOCK PROTEIN HSLJ"/>
    <property type="match status" value="1"/>
</dbReference>
<reference evidence="3 4" key="2">
    <citation type="submission" date="2019-07" db="EMBL/GenBank/DDBJ databases">
        <title>Complete Genome Sequence of Leptotrichia trevisanii Strain JMUB3935.</title>
        <authorList>
            <person name="Watanabe S."/>
            <person name="Cui L."/>
        </authorList>
    </citation>
    <scope>NUCLEOTIDE SEQUENCE [LARGE SCALE GENOMIC DNA]</scope>
    <source>
        <strain evidence="3 4">JMUB3935</strain>
    </source>
</reference>
<dbReference type="InterPro" id="IPR038670">
    <property type="entry name" value="HslJ-like_sf"/>
</dbReference>
<protein>
    <recommendedName>
        <fullName evidence="1">DUF306 domain-containing protein</fullName>
    </recommendedName>
</protein>
<dbReference type="Proteomes" id="UP000422644">
    <property type="component" value="Chromosome"/>
</dbReference>
<proteinExistence type="predicted"/>
<dbReference type="STRING" id="1122173.GCA_000482505_01343"/>
<evidence type="ECO:0000313" key="3">
    <source>
        <dbReference type="EMBL" id="BBM53489.1"/>
    </source>
</evidence>
<dbReference type="Proteomes" id="UP000321378">
    <property type="component" value="Chromosome"/>
</dbReference>
<dbReference type="AlphaFoldDB" id="A0A510KP37"/>
<dbReference type="RefSeq" id="WP_146997582.1">
    <property type="nucleotide sequence ID" value="NZ_AP019831.1"/>
</dbReference>